<organism evidence="2 3">
    <name type="scientific">Candidatus Bodocaedibacter vickermanii</name>
    <dbReference type="NCBI Taxonomy" id="2741701"/>
    <lineage>
        <taxon>Bacteria</taxon>
        <taxon>Pseudomonadati</taxon>
        <taxon>Pseudomonadota</taxon>
        <taxon>Alphaproteobacteria</taxon>
        <taxon>Holosporales</taxon>
        <taxon>Candidatus Paracaedibacteraceae</taxon>
        <taxon>Candidatus Bodocaedibacter</taxon>
    </lineage>
</organism>
<gene>
    <name evidence="2" type="ORF">CPBP_00476</name>
</gene>
<dbReference type="EMBL" id="CP054719">
    <property type="protein sequence ID" value="QOL19711.1"/>
    <property type="molecule type" value="Genomic_DNA"/>
</dbReference>
<sequence length="288" mass="31980">MIKQRRFDIPFGSDVWISIVLGLMLFVTSLSLLVSVGVNRYIQDWNSAVQATFTIELPHNSGTQLPDVIHILKQQSEVEVIEVLEKSYVQKMMFQMGLSSSDAPILIDFVVSKDKLSTFNADKLLDGLQKIIPHTALVKPVLTSPEALAMGKMVEIVSFSFGMIMICAMCAIIAFIMYAEVQTHERTIELFNLLGAPNYFISKIFQKYAAVILIKSFVLSLALNVCLYIAVGALCMGESLHLGRDLSWVTWGYVALGIPVLMMAIVQFIVPVTVLSCLKKKYNNSVCA</sequence>
<keyword evidence="1" id="KW-1133">Transmembrane helix</keyword>
<feature type="transmembrane region" description="Helical" evidence="1">
    <location>
        <begin position="15"/>
        <end position="38"/>
    </location>
</feature>
<evidence type="ECO:0000256" key="1">
    <source>
        <dbReference type="SAM" id="Phobius"/>
    </source>
</evidence>
<evidence type="ECO:0000313" key="3">
    <source>
        <dbReference type="Proteomes" id="UP000594001"/>
    </source>
</evidence>
<dbReference type="KEGG" id="pbal:CPBP_00476"/>
<name>A0A7L9RT56_9PROT</name>
<keyword evidence="3" id="KW-1185">Reference proteome</keyword>
<dbReference type="Proteomes" id="UP000594001">
    <property type="component" value="Chromosome"/>
</dbReference>
<keyword evidence="1" id="KW-0472">Membrane</keyword>
<dbReference type="AlphaFoldDB" id="A0A7L9RT56"/>
<proteinExistence type="predicted"/>
<keyword evidence="1" id="KW-0812">Transmembrane</keyword>
<evidence type="ECO:0000313" key="2">
    <source>
        <dbReference type="EMBL" id="QOL19711.1"/>
    </source>
</evidence>
<protein>
    <recommendedName>
        <fullName evidence="4">Cell division protein FtsX</fullName>
    </recommendedName>
</protein>
<feature type="transmembrane region" description="Helical" evidence="1">
    <location>
        <begin position="156"/>
        <end position="178"/>
    </location>
</feature>
<feature type="transmembrane region" description="Helical" evidence="1">
    <location>
        <begin position="251"/>
        <end position="275"/>
    </location>
</feature>
<dbReference type="RefSeq" id="WP_350332455.1">
    <property type="nucleotide sequence ID" value="NZ_CP054719.1"/>
</dbReference>
<evidence type="ECO:0008006" key="4">
    <source>
        <dbReference type="Google" id="ProtNLM"/>
    </source>
</evidence>
<accession>A0A7L9RT56</accession>
<reference evidence="2 3" key="1">
    <citation type="submission" date="2020-06" db="EMBL/GenBank/DDBJ databases">
        <title>The endosymbiont of the kinetoplastid Bodo saltans is a Paracaedibacter-like alpha-proteobacterium possessing a putative toxin-antitoxin system.</title>
        <authorList>
            <person name="Midha S."/>
            <person name="Rigden D.J."/>
            <person name="Siozios S."/>
            <person name="Hurst G.D.D."/>
            <person name="Jackson A.P."/>
        </authorList>
    </citation>
    <scope>NUCLEOTIDE SEQUENCE [LARGE SCALE GENOMIC DNA]</scope>
    <source>
        <strain evidence="2">Lake Konstanz</strain>
    </source>
</reference>
<feature type="transmembrane region" description="Helical" evidence="1">
    <location>
        <begin position="208"/>
        <end position="231"/>
    </location>
</feature>